<feature type="domain" description="Gnk2-homologous" evidence="5">
    <location>
        <begin position="153"/>
        <end position="266"/>
    </location>
</feature>
<dbReference type="PANTHER" id="PTHR32099">
    <property type="entry name" value="CYSTEINE-RICH REPEAT SECRETORY PROTEIN"/>
    <property type="match status" value="1"/>
</dbReference>
<evidence type="ECO:0000256" key="2">
    <source>
        <dbReference type="ARBA" id="ARBA00022737"/>
    </source>
</evidence>
<dbReference type="Gramene" id="LPERR01G28360.1">
    <property type="protein sequence ID" value="LPERR01G28360.1"/>
    <property type="gene ID" value="LPERR01G28360"/>
</dbReference>
<dbReference type="PANTHER" id="PTHR32099:SF104">
    <property type="entry name" value="OS01G0774133 PROTEIN"/>
    <property type="match status" value="1"/>
</dbReference>
<keyword evidence="2" id="KW-0677">Repeat</keyword>
<dbReference type="InterPro" id="IPR038408">
    <property type="entry name" value="GNK2_sf"/>
</dbReference>
<keyword evidence="3" id="KW-1133">Transmembrane helix</keyword>
<dbReference type="Pfam" id="PF01657">
    <property type="entry name" value="Stress-antifung"/>
    <property type="match status" value="1"/>
</dbReference>
<reference evidence="6 7" key="1">
    <citation type="submission" date="2012-08" db="EMBL/GenBank/DDBJ databases">
        <title>Oryza genome evolution.</title>
        <authorList>
            <person name="Wing R.A."/>
        </authorList>
    </citation>
    <scope>NUCLEOTIDE SEQUENCE</scope>
</reference>
<feature type="signal peptide" evidence="4">
    <location>
        <begin position="1"/>
        <end position="27"/>
    </location>
</feature>
<evidence type="ECO:0000313" key="7">
    <source>
        <dbReference type="Proteomes" id="UP000032180"/>
    </source>
</evidence>
<reference evidence="7" key="2">
    <citation type="submission" date="2013-12" db="EMBL/GenBank/DDBJ databases">
        <authorList>
            <person name="Yu Y."/>
            <person name="Lee S."/>
            <person name="de Baynast K."/>
            <person name="Wissotski M."/>
            <person name="Liu L."/>
            <person name="Talag J."/>
            <person name="Goicoechea J."/>
            <person name="Angelova A."/>
            <person name="Jetty R."/>
            <person name="Kudrna D."/>
            <person name="Golser W."/>
            <person name="Rivera L."/>
            <person name="Zhang J."/>
            <person name="Wing R."/>
        </authorList>
    </citation>
    <scope>NUCLEOTIDE SEQUENCE</scope>
</reference>
<feature type="transmembrane region" description="Helical" evidence="3">
    <location>
        <begin position="272"/>
        <end position="300"/>
    </location>
</feature>
<feature type="domain" description="Gnk2-homologous" evidence="5">
    <location>
        <begin position="37"/>
        <end position="145"/>
    </location>
</feature>
<keyword evidence="7" id="KW-1185">Reference proteome</keyword>
<dbReference type="PROSITE" id="PS51473">
    <property type="entry name" value="GNK2"/>
    <property type="match status" value="2"/>
</dbReference>
<protein>
    <recommendedName>
        <fullName evidence="5">Gnk2-homologous domain-containing protein</fullName>
    </recommendedName>
</protein>
<proteinExistence type="predicted"/>
<evidence type="ECO:0000313" key="6">
    <source>
        <dbReference type="EnsemblPlants" id="LPERR01G28360.1"/>
    </source>
</evidence>
<evidence type="ECO:0000259" key="5">
    <source>
        <dbReference type="PROSITE" id="PS51473"/>
    </source>
</evidence>
<dbReference type="EnsemblPlants" id="LPERR01G28360.1">
    <property type="protein sequence ID" value="LPERR01G28360.1"/>
    <property type="gene ID" value="LPERR01G28360"/>
</dbReference>
<organism evidence="6 7">
    <name type="scientific">Leersia perrieri</name>
    <dbReference type="NCBI Taxonomy" id="77586"/>
    <lineage>
        <taxon>Eukaryota</taxon>
        <taxon>Viridiplantae</taxon>
        <taxon>Streptophyta</taxon>
        <taxon>Embryophyta</taxon>
        <taxon>Tracheophyta</taxon>
        <taxon>Spermatophyta</taxon>
        <taxon>Magnoliopsida</taxon>
        <taxon>Liliopsida</taxon>
        <taxon>Poales</taxon>
        <taxon>Poaceae</taxon>
        <taxon>BOP clade</taxon>
        <taxon>Oryzoideae</taxon>
        <taxon>Oryzeae</taxon>
        <taxon>Oryzinae</taxon>
        <taxon>Leersia</taxon>
    </lineage>
</organism>
<evidence type="ECO:0000256" key="4">
    <source>
        <dbReference type="SAM" id="SignalP"/>
    </source>
</evidence>
<feature type="chain" id="PRO_5002347564" description="Gnk2-homologous domain-containing protein" evidence="4">
    <location>
        <begin position="28"/>
        <end position="306"/>
    </location>
</feature>
<reference evidence="6" key="3">
    <citation type="submission" date="2015-04" db="UniProtKB">
        <authorList>
            <consortium name="EnsemblPlants"/>
        </authorList>
    </citation>
    <scope>IDENTIFICATION</scope>
</reference>
<dbReference type="CDD" id="cd23509">
    <property type="entry name" value="Gnk2-like"/>
    <property type="match status" value="2"/>
</dbReference>
<name>A0A0D9V6F0_9ORYZ</name>
<dbReference type="STRING" id="77586.A0A0D9V6F0"/>
<sequence length="306" mass="31618">MALTKLSTSFVLIQLLVVGAMSSAANGSFFPQIDCSPPPITATTTMPSTRNGTRFRANLLKLLADLPDAAAKTGFASTAAGVHDGDRAFARGLCIGDGDGDTTPDQCRDCLAAAAMDVVATCGAASRRAGAWLPGCYLAYADTNTTSPDERGFHRWLVSGNVLPFSDNARPTFLDLSSGVVAAAARSASPRMMATQAFDDGAGATGLAGRVLAQCAPDRGAAECAQCLRDAARVMPGCCSQAQGRGESVAVVLSYDCVLQFDMHLASSSAPWAWIIFGTLCALLALTMGAVLGIILCVLIRVRGLT</sequence>
<keyword evidence="3" id="KW-0812">Transmembrane</keyword>
<dbReference type="InterPro" id="IPR002902">
    <property type="entry name" value="GNK2"/>
</dbReference>
<keyword evidence="1 4" id="KW-0732">Signal</keyword>
<dbReference type="eggNOG" id="ENOG502R509">
    <property type="taxonomic scope" value="Eukaryota"/>
</dbReference>
<dbReference type="AlphaFoldDB" id="A0A0D9V6F0"/>
<accession>A0A0D9V6F0</accession>
<dbReference type="Gene3D" id="3.30.430.20">
    <property type="entry name" value="Gnk2 domain, C-X8-C-X2-C motif"/>
    <property type="match status" value="2"/>
</dbReference>
<dbReference type="Proteomes" id="UP000032180">
    <property type="component" value="Chromosome 1"/>
</dbReference>
<keyword evidence="3" id="KW-0472">Membrane</keyword>
<evidence type="ECO:0000256" key="1">
    <source>
        <dbReference type="ARBA" id="ARBA00022729"/>
    </source>
</evidence>
<dbReference type="HOGENOM" id="CLU_079194_0_0_1"/>
<evidence type="ECO:0000256" key="3">
    <source>
        <dbReference type="SAM" id="Phobius"/>
    </source>
</evidence>